<evidence type="ECO:0000313" key="3">
    <source>
        <dbReference type="Proteomes" id="UP000185161"/>
    </source>
</evidence>
<dbReference type="AlphaFoldDB" id="A0A1L6J899"/>
<evidence type="ECO:0000313" key="1">
    <source>
        <dbReference type="EMBL" id="APR52138.1"/>
    </source>
</evidence>
<reference evidence="2 4" key="3">
    <citation type="submission" date="2018-07" db="EMBL/GenBank/DDBJ databases">
        <title>Genomic and Epidemiologic Investigation of an Indolent Hospital Outbreak.</title>
        <authorList>
            <person name="Johnson R.C."/>
            <person name="Deming C."/>
            <person name="Conlan S."/>
            <person name="Zellmer C.J."/>
            <person name="Michelin A.V."/>
            <person name="Lee-Lin S."/>
            <person name="Thomas P.J."/>
            <person name="Park M."/>
            <person name="Weingarten R.A."/>
            <person name="Less J."/>
            <person name="Dekker J.P."/>
            <person name="Frank K.M."/>
            <person name="Musser K.A."/>
            <person name="Mcquiston J.R."/>
            <person name="Henderson D.K."/>
            <person name="Lau A.F."/>
            <person name="Palmore T.N."/>
            <person name="Segre J.A."/>
        </authorList>
    </citation>
    <scope>NUCLEOTIDE SEQUENCE [LARGE SCALE GENOMIC DNA]</scope>
    <source>
        <strain evidence="2 4">SK-NIH.Env10_0317</strain>
    </source>
</reference>
<dbReference type="Proteomes" id="UP000185161">
    <property type="component" value="Chromosome"/>
</dbReference>
<dbReference type="Proteomes" id="UP000286681">
    <property type="component" value="Unassembled WGS sequence"/>
</dbReference>
<name>A0A1L6J899_9SPHN</name>
<dbReference type="STRING" id="93064.BRX40_06550"/>
<protein>
    <submittedName>
        <fullName evidence="2">DGQHR domain-containing protein</fullName>
    </submittedName>
</protein>
<accession>A0A1L6J899</accession>
<dbReference type="Pfam" id="PF14072">
    <property type="entry name" value="DndB"/>
    <property type="match status" value="1"/>
</dbReference>
<dbReference type="CDD" id="cd16413">
    <property type="entry name" value="DGQHR_domain"/>
    <property type="match status" value="1"/>
</dbReference>
<dbReference type="EMBL" id="CP018820">
    <property type="protein sequence ID" value="APR52138.1"/>
    <property type="molecule type" value="Genomic_DNA"/>
</dbReference>
<sequence length="368" mass="40645">MTILRFPAVLARQSTHHQVLSFAAQASDVLRFATIDRVARDAQGTLSGFQRPQVAGHIREIRDYLEGPDAILPNPIVVAFTSGVIVEDIDDHGRCTIAIDVSATPPGLVVDGQQRLSALAQVERDFQLFVSAVLCEDEAELRRQFVLINNTKPLPKSLIYELLPSVGGLPRRMAERSLAADLTAALNYAEDSPLKGMIHQHTNPEGVVRDTAIQRVVMNSVNDGVMRSLMKRSDGRAACIELIGDYYRAVQTVFPDDWNGQTPKTSRLVHGAGIVAMGYVMETLADLEGARTQAQFEAGLQCLKGRTAWTSGEWSFRGGDRRHWKAIQNVNRDIILLAEHLIEIVRHDIRRRQAATAEPTPLLKSMSA</sequence>
<organism evidence="1 3">
    <name type="scientific">Sphingomonas koreensis</name>
    <dbReference type="NCBI Taxonomy" id="93064"/>
    <lineage>
        <taxon>Bacteria</taxon>
        <taxon>Pseudomonadati</taxon>
        <taxon>Pseudomonadota</taxon>
        <taxon>Alphaproteobacteria</taxon>
        <taxon>Sphingomonadales</taxon>
        <taxon>Sphingomonadaceae</taxon>
        <taxon>Sphingomonas</taxon>
    </lineage>
</organism>
<dbReference type="OrthoDB" id="237364at2"/>
<dbReference type="RefSeq" id="WP_075151052.1">
    <property type="nucleotide sequence ID" value="NZ_QLJC01000008.1"/>
</dbReference>
<evidence type="ECO:0000313" key="4">
    <source>
        <dbReference type="Proteomes" id="UP000286681"/>
    </source>
</evidence>
<gene>
    <name evidence="1" type="ORF">BRX40_06550</name>
    <name evidence="2" type="ORF">CA257_11255</name>
</gene>
<reference evidence="1" key="1">
    <citation type="submission" date="2016-12" db="EMBL/GenBank/DDBJ databases">
        <title>Whole genome sequencing of Sphingomonas koreensis.</title>
        <authorList>
            <person name="Conlan S."/>
            <person name="Thomas P.J."/>
            <person name="Mullikin J."/>
            <person name="Palmore T.N."/>
            <person name="Frank K.M."/>
            <person name="Segre J.A."/>
        </authorList>
    </citation>
    <scope>NUCLEOTIDE SEQUENCE</scope>
    <source>
        <strain evidence="1">ABOJV</strain>
    </source>
</reference>
<dbReference type="InterPro" id="IPR017601">
    <property type="entry name" value="DGQHR-contain_dom"/>
</dbReference>
<dbReference type="NCBIfam" id="TIGR03187">
    <property type="entry name" value="DGQHR"/>
    <property type="match status" value="1"/>
</dbReference>
<dbReference type="KEGG" id="skr:BRX40_06550"/>
<dbReference type="InterPro" id="IPR017642">
    <property type="entry name" value="DNA_S_mod_DndB"/>
</dbReference>
<dbReference type="NCBIfam" id="NF041060">
    <property type="entry name" value="DpdB"/>
    <property type="match status" value="1"/>
</dbReference>
<evidence type="ECO:0000313" key="2">
    <source>
        <dbReference type="EMBL" id="RSV03059.1"/>
    </source>
</evidence>
<keyword evidence="3" id="KW-1185">Reference proteome</keyword>
<reference evidence="3" key="2">
    <citation type="submission" date="2016-12" db="EMBL/GenBank/DDBJ databases">
        <title>Whole genome sequencing of Sphingomonas sp. ABOJV.</title>
        <authorList>
            <person name="Conlan S."/>
            <person name="Thomas P.J."/>
            <person name="Mullikin J."/>
            <person name="Palmore T.N."/>
            <person name="Frank K.M."/>
            <person name="Segre J.A."/>
        </authorList>
    </citation>
    <scope>NUCLEOTIDE SEQUENCE [LARGE SCALE GENOMIC DNA]</scope>
    <source>
        <strain evidence="3">ABOJV</strain>
    </source>
</reference>
<proteinExistence type="predicted"/>
<dbReference type="EMBL" id="QQWO01000008">
    <property type="protein sequence ID" value="RSV03059.1"/>
    <property type="molecule type" value="Genomic_DNA"/>
</dbReference>